<evidence type="ECO:0000256" key="6">
    <source>
        <dbReference type="ARBA" id="ARBA00023136"/>
    </source>
</evidence>
<dbReference type="Pfam" id="PF13206">
    <property type="entry name" value="VSG_B"/>
    <property type="match status" value="1"/>
</dbReference>
<proteinExistence type="predicted"/>
<feature type="domain" description="Trypanosome variant surface glycoprotein C-terminal" evidence="11">
    <location>
        <begin position="407"/>
        <end position="524"/>
    </location>
</feature>
<name>M4SWT5_9TRYP</name>
<keyword evidence="6" id="KW-0472">Membrane</keyword>
<feature type="chain" id="PRO_5004057506" evidence="10">
    <location>
        <begin position="20"/>
        <end position="546"/>
    </location>
</feature>
<feature type="compositionally biased region" description="Low complexity" evidence="9">
    <location>
        <begin position="248"/>
        <end position="262"/>
    </location>
</feature>
<reference evidence="13" key="1">
    <citation type="submission" date="2013-02" db="EMBL/GenBank/DDBJ databases">
        <authorList>
            <person name="Cross G.A.M."/>
            <person name="Kim H.-S."/>
            <person name="Wickstead B."/>
        </authorList>
    </citation>
    <scope>NUCLEOTIDE SEQUENCE</scope>
    <source>
        <strain evidence="13">Lister 427</strain>
    </source>
</reference>
<evidence type="ECO:0000256" key="10">
    <source>
        <dbReference type="SAM" id="SignalP"/>
    </source>
</evidence>
<protein>
    <submittedName>
        <fullName evidence="13">Variant surface glycoprotein 313</fullName>
    </submittedName>
</protein>
<comment type="function">
    <text evidence="1">VSG forms a coat on the surface of the parasite. The trypanosome evades the immune response of the host by expressing a series of antigenically distinct VSGs from an estimated 1000 VSG genes.</text>
</comment>
<feature type="domain" description="Trypanosome variant surface glycoprotein B-type N-terminal" evidence="12">
    <location>
        <begin position="15"/>
        <end position="368"/>
    </location>
</feature>
<comment type="subcellular location">
    <subcellularLocation>
        <location evidence="2">Cell membrane</location>
        <topology evidence="2">Lipid-anchor</topology>
        <topology evidence="2">GPI-anchor</topology>
    </subcellularLocation>
</comment>
<dbReference type="InterPro" id="IPR025932">
    <property type="entry name" value="Trypano_VSG_B_N_dom"/>
</dbReference>
<feature type="region of interest" description="Disordered" evidence="9">
    <location>
        <begin position="248"/>
        <end position="272"/>
    </location>
</feature>
<sequence length="546" mass="58445">MQRLALALLVIIGPKLAAGENMVYGENRAEHAALCAFIRMADRAVAVPTVEPLDKDDYNYIQELNFTLSPAEWQAKFYKEAERKTVHDNADSAGIKDADEAEFWDDWKAAAEALKQGEDNQKVKQAVTPELTKTAKQLAAVQLAAIALEVKQLLKRYPNVNPEAAKYQSASPTAAITAAALGQGDAKATNIDASKPFSATVSGNRQTVCEFKTSGVRPATALATLTCICHKDNGNPVTDGACTEKAEASTAWTSSATPPDSSDYQKLAKSCGAPPQEPITTTELEHAIATVRALIHTDGTNGYLGAFRGTDCSGASNSGMCIKFTGLVASPEKENELQWLTTIKTIATNLKHLEQAKAAAASVNVQLKAKAAAATAAISHSRALAAAMDKLSTKFSDSVETAINVRCETHNKSKTECLGAKCKWGGKKEDDGPCTPTEDQVAEQPARSTETEGAPKEGAAATGCARHGDDKTACENDKTGDKQNCAWRIGKDNEDDKEKEKFRSSSFLLNKQLALSMVAEFVSLIASQNLKIIRVLLIFMKIMNIS</sequence>
<dbReference type="GO" id="GO:0098552">
    <property type="term" value="C:side of membrane"/>
    <property type="evidence" value="ECO:0007669"/>
    <property type="project" value="UniProtKB-KW"/>
</dbReference>
<keyword evidence="5 10" id="KW-0732">Signal</keyword>
<evidence type="ECO:0000256" key="2">
    <source>
        <dbReference type="ARBA" id="ARBA00004609"/>
    </source>
</evidence>
<dbReference type="VEuPathDB" id="TriTrypDB:Tb427_000567800"/>
<dbReference type="InterPro" id="IPR019609">
    <property type="entry name" value="Variant_surf_glycoprt_trypan_C"/>
</dbReference>
<evidence type="ECO:0000259" key="11">
    <source>
        <dbReference type="Pfam" id="PF10659"/>
    </source>
</evidence>
<evidence type="ECO:0000256" key="4">
    <source>
        <dbReference type="ARBA" id="ARBA00022622"/>
    </source>
</evidence>
<dbReference type="EMBL" id="KC613462">
    <property type="protein sequence ID" value="AGH60893.1"/>
    <property type="molecule type" value="Genomic_DNA"/>
</dbReference>
<dbReference type="VEuPathDB" id="TriTrypDB:Tb1125.11.18770"/>
<dbReference type="Pfam" id="PF10659">
    <property type="entry name" value="Trypan_glycop_C"/>
    <property type="match status" value="1"/>
</dbReference>
<feature type="region of interest" description="Disordered" evidence="9">
    <location>
        <begin position="426"/>
        <end position="478"/>
    </location>
</feature>
<feature type="signal peptide" evidence="10">
    <location>
        <begin position="1"/>
        <end position="19"/>
    </location>
</feature>
<evidence type="ECO:0000256" key="1">
    <source>
        <dbReference type="ARBA" id="ARBA00002523"/>
    </source>
</evidence>
<reference evidence="13" key="2">
    <citation type="journal article" date="2014" name="Mol. Biochem. Parasitol.">
        <title>Capturing the variant surface glycoprotein repertoire (the VSGnome) of Trypanosoma brucei Lister 427.</title>
        <authorList>
            <person name="Cross G.A."/>
            <person name="Kim H.S."/>
            <person name="Wickstead B."/>
        </authorList>
    </citation>
    <scope>NUCLEOTIDE SEQUENCE</scope>
    <source>
        <strain evidence="13">Lister 427</strain>
    </source>
</reference>
<organism evidence="13">
    <name type="scientific">Trypanosoma brucei</name>
    <dbReference type="NCBI Taxonomy" id="5691"/>
    <lineage>
        <taxon>Eukaryota</taxon>
        <taxon>Discoba</taxon>
        <taxon>Euglenozoa</taxon>
        <taxon>Kinetoplastea</taxon>
        <taxon>Metakinetoplastina</taxon>
        <taxon>Trypanosomatida</taxon>
        <taxon>Trypanosomatidae</taxon>
        <taxon>Trypanosoma</taxon>
    </lineage>
</organism>
<dbReference type="GO" id="GO:0005886">
    <property type="term" value="C:plasma membrane"/>
    <property type="evidence" value="ECO:0007669"/>
    <property type="project" value="UniProtKB-SubCell"/>
</dbReference>
<accession>M4SWT5</accession>
<keyword evidence="8" id="KW-0449">Lipoprotein</keyword>
<evidence type="ECO:0000256" key="3">
    <source>
        <dbReference type="ARBA" id="ARBA00022475"/>
    </source>
</evidence>
<evidence type="ECO:0000256" key="9">
    <source>
        <dbReference type="SAM" id="MobiDB-lite"/>
    </source>
</evidence>
<evidence type="ECO:0000259" key="12">
    <source>
        <dbReference type="Pfam" id="PF13206"/>
    </source>
</evidence>
<keyword evidence="4" id="KW-0336">GPI-anchor</keyword>
<evidence type="ECO:0000256" key="5">
    <source>
        <dbReference type="ARBA" id="ARBA00022729"/>
    </source>
</evidence>
<keyword evidence="3" id="KW-1003">Cell membrane</keyword>
<keyword evidence="7" id="KW-0325">Glycoprotein</keyword>
<evidence type="ECO:0000256" key="8">
    <source>
        <dbReference type="ARBA" id="ARBA00023288"/>
    </source>
</evidence>
<evidence type="ECO:0000313" key="13">
    <source>
        <dbReference type="EMBL" id="AGH60893.1"/>
    </source>
</evidence>
<dbReference type="AlphaFoldDB" id="M4SWT5"/>
<feature type="compositionally biased region" description="Basic and acidic residues" evidence="9">
    <location>
        <begin position="466"/>
        <end position="478"/>
    </location>
</feature>
<evidence type="ECO:0000256" key="7">
    <source>
        <dbReference type="ARBA" id="ARBA00023180"/>
    </source>
</evidence>
<dbReference type="VEuPathDB" id="TriTrypDB:Tb927.9.17910"/>